<dbReference type="Proteomes" id="UP001501727">
    <property type="component" value="Unassembled WGS sequence"/>
</dbReference>
<keyword evidence="2" id="KW-1185">Reference proteome</keyword>
<sequence length="200" mass="22504">MSQVMDEEIKRWTARRKSRWCWESSRVRGLELRPVPLLFMLLATMCCCARIPQHTGVEDYRSESSSSKCLSEEEIDHEIEEFSAALANGSMPGKQMSPQAAAKAKSEGIVGDFSILASRHSTHISYLEEASDEFNRPTAHARFPENICVVSFVLSAPEALRKKCDDDGAYGVWYTFSIDKGDVYISDVSGNIYPECSEFR</sequence>
<evidence type="ECO:0000313" key="2">
    <source>
        <dbReference type="Proteomes" id="UP001501727"/>
    </source>
</evidence>
<evidence type="ECO:0000313" key="1">
    <source>
        <dbReference type="EMBL" id="GAA3927001.1"/>
    </source>
</evidence>
<name>A0ABP7MNI9_9GAMM</name>
<comment type="caution">
    <text evidence="1">The sequence shown here is derived from an EMBL/GenBank/DDBJ whole genome shotgun (WGS) entry which is preliminary data.</text>
</comment>
<protein>
    <submittedName>
        <fullName evidence="1">Uncharacterized protein</fullName>
    </submittedName>
</protein>
<proteinExistence type="predicted"/>
<organism evidence="1 2">
    <name type="scientific">Luteimonas lutimaris</name>
    <dbReference type="NCBI Taxonomy" id="698645"/>
    <lineage>
        <taxon>Bacteria</taxon>
        <taxon>Pseudomonadati</taxon>
        <taxon>Pseudomonadota</taxon>
        <taxon>Gammaproteobacteria</taxon>
        <taxon>Lysobacterales</taxon>
        <taxon>Lysobacteraceae</taxon>
        <taxon>Luteimonas</taxon>
    </lineage>
</organism>
<gene>
    <name evidence="1" type="ORF">GCM10022229_21440</name>
</gene>
<reference evidence="2" key="1">
    <citation type="journal article" date="2019" name="Int. J. Syst. Evol. Microbiol.">
        <title>The Global Catalogue of Microorganisms (GCM) 10K type strain sequencing project: providing services to taxonomists for standard genome sequencing and annotation.</title>
        <authorList>
            <consortium name="The Broad Institute Genomics Platform"/>
            <consortium name="The Broad Institute Genome Sequencing Center for Infectious Disease"/>
            <person name="Wu L."/>
            <person name="Ma J."/>
        </authorList>
    </citation>
    <scope>NUCLEOTIDE SEQUENCE [LARGE SCALE GENOMIC DNA]</scope>
    <source>
        <strain evidence="2">JCM 16916</strain>
    </source>
</reference>
<accession>A0ABP7MNI9</accession>
<dbReference type="RefSeq" id="WP_344759993.1">
    <property type="nucleotide sequence ID" value="NZ_BAAAZU010000012.1"/>
</dbReference>
<dbReference type="EMBL" id="BAAAZU010000012">
    <property type="protein sequence ID" value="GAA3927001.1"/>
    <property type="molecule type" value="Genomic_DNA"/>
</dbReference>